<dbReference type="InterPro" id="IPR003593">
    <property type="entry name" value="AAA+_ATPase"/>
</dbReference>
<evidence type="ECO:0000313" key="7">
    <source>
        <dbReference type="Proteomes" id="UP000002730"/>
    </source>
</evidence>
<proteinExistence type="predicted"/>
<dbReference type="Pfam" id="PF00005">
    <property type="entry name" value="ABC_tran"/>
    <property type="match status" value="1"/>
</dbReference>
<evidence type="ECO:0000256" key="2">
    <source>
        <dbReference type="ARBA" id="ARBA00022741"/>
    </source>
</evidence>
<keyword evidence="2" id="KW-0547">Nucleotide-binding</keyword>
<dbReference type="PROSITE" id="PS00211">
    <property type="entry name" value="ABC_TRANSPORTER_1"/>
    <property type="match status" value="1"/>
</dbReference>
<keyword evidence="4" id="KW-1278">Translocase</keyword>
<evidence type="ECO:0000259" key="5">
    <source>
        <dbReference type="PROSITE" id="PS50893"/>
    </source>
</evidence>
<dbReference type="AlphaFoldDB" id="D9SL05"/>
<dbReference type="InterPro" id="IPR027417">
    <property type="entry name" value="P-loop_NTPase"/>
</dbReference>
<dbReference type="FunFam" id="3.40.50.300:FF:000134">
    <property type="entry name" value="Iron-enterobactin ABC transporter ATP-binding protein"/>
    <property type="match status" value="1"/>
</dbReference>
<dbReference type="OrthoDB" id="9799337at2"/>
<protein>
    <submittedName>
        <fullName evidence="6">ABC transporter related</fullName>
    </submittedName>
</protein>
<dbReference type="CDD" id="cd03214">
    <property type="entry name" value="ABC_Iron-Siderophores_B12_Hemin"/>
    <property type="match status" value="1"/>
</dbReference>
<dbReference type="STRING" id="573061.Clocel_3911"/>
<evidence type="ECO:0000313" key="6">
    <source>
        <dbReference type="EMBL" id="ADL53577.1"/>
    </source>
</evidence>
<keyword evidence="7" id="KW-1185">Reference proteome</keyword>
<dbReference type="SUPFAM" id="SSF52540">
    <property type="entry name" value="P-loop containing nucleoside triphosphate hydrolases"/>
    <property type="match status" value="1"/>
</dbReference>
<dbReference type="EMBL" id="CP002160">
    <property type="protein sequence ID" value="ADL53577.1"/>
    <property type="molecule type" value="Genomic_DNA"/>
</dbReference>
<accession>D9SL05</accession>
<keyword evidence="1" id="KW-0813">Transport</keyword>
<organism evidence="6 7">
    <name type="scientific">Clostridium cellulovorans (strain ATCC 35296 / DSM 3052 / OCM 3 / 743B)</name>
    <dbReference type="NCBI Taxonomy" id="573061"/>
    <lineage>
        <taxon>Bacteria</taxon>
        <taxon>Bacillati</taxon>
        <taxon>Bacillota</taxon>
        <taxon>Clostridia</taxon>
        <taxon>Eubacteriales</taxon>
        <taxon>Clostridiaceae</taxon>
        <taxon>Clostridium</taxon>
    </lineage>
</organism>
<feature type="domain" description="ABC transporter" evidence="5">
    <location>
        <begin position="5"/>
        <end position="241"/>
    </location>
</feature>
<dbReference type="InterPro" id="IPR003439">
    <property type="entry name" value="ABC_transporter-like_ATP-bd"/>
</dbReference>
<sequence>MGSSVRIKEFSFGYEKKTILEEINFQFEQGHFYSIVGPNGSGKTTLLKHIAKILEVSKDKIFIEDCDIHKLKGKNFARKIALVPQNTEVEFQFSVEDIVMMGRSPYVRPLQKDSDEDKERVFEAMKLTNTFQLKDKSIAELSGGERQRVIVARALVQDTPIILLDEPISHLDLFHQIEILNIIKNLNLKKKITVIAVLHDLNLAIEYSDEIIFIGEGEIKASGKPRNIINIEIIKMIYGIDVVVIENPVSGKPHIIPIVKGSTRS</sequence>
<reference evidence="6 7" key="1">
    <citation type="submission" date="2010-08" db="EMBL/GenBank/DDBJ databases">
        <title>Complete sequence of Clostridium cellulovorans 743B.</title>
        <authorList>
            <consortium name="US DOE Joint Genome Institute"/>
            <person name="Lucas S."/>
            <person name="Copeland A."/>
            <person name="Lapidus A."/>
            <person name="Cheng J.-F."/>
            <person name="Bruce D."/>
            <person name="Goodwin L."/>
            <person name="Pitluck S."/>
            <person name="Chertkov O."/>
            <person name="Detter J.C."/>
            <person name="Han C."/>
            <person name="Tapia R."/>
            <person name="Land M."/>
            <person name="Hauser L."/>
            <person name="Chang Y.-J."/>
            <person name="Jeffries C."/>
            <person name="Kyrpides N."/>
            <person name="Ivanova N."/>
            <person name="Mikhailova N."/>
            <person name="Hemme C.L."/>
            <person name="Woyke T."/>
        </authorList>
    </citation>
    <scope>NUCLEOTIDE SEQUENCE [LARGE SCALE GENOMIC DNA]</scope>
    <source>
        <strain evidence="7">ATCC 35296 / DSM 3052 / OCM 3 / 743B</strain>
    </source>
</reference>
<dbReference type="PANTHER" id="PTHR42794:SF1">
    <property type="entry name" value="HEMIN IMPORT ATP-BINDING PROTEIN HMUV"/>
    <property type="match status" value="1"/>
</dbReference>
<dbReference type="GO" id="GO:0016887">
    <property type="term" value="F:ATP hydrolysis activity"/>
    <property type="evidence" value="ECO:0007669"/>
    <property type="project" value="InterPro"/>
</dbReference>
<dbReference type="GO" id="GO:0005524">
    <property type="term" value="F:ATP binding"/>
    <property type="evidence" value="ECO:0007669"/>
    <property type="project" value="UniProtKB-KW"/>
</dbReference>
<dbReference type="HOGENOM" id="CLU_000604_1_11_9"/>
<dbReference type="SMART" id="SM00382">
    <property type="entry name" value="AAA"/>
    <property type="match status" value="1"/>
</dbReference>
<dbReference type="eggNOG" id="COG1120">
    <property type="taxonomic scope" value="Bacteria"/>
</dbReference>
<dbReference type="KEGG" id="ccb:Clocel_3911"/>
<evidence type="ECO:0000256" key="3">
    <source>
        <dbReference type="ARBA" id="ARBA00022840"/>
    </source>
</evidence>
<dbReference type="PANTHER" id="PTHR42794">
    <property type="entry name" value="HEMIN IMPORT ATP-BINDING PROTEIN HMUV"/>
    <property type="match status" value="1"/>
</dbReference>
<dbReference type="Proteomes" id="UP000002730">
    <property type="component" value="Chromosome"/>
</dbReference>
<evidence type="ECO:0000256" key="1">
    <source>
        <dbReference type="ARBA" id="ARBA00022448"/>
    </source>
</evidence>
<name>D9SL05_CLOC7</name>
<keyword evidence="3" id="KW-0067">ATP-binding</keyword>
<evidence type="ECO:0000256" key="4">
    <source>
        <dbReference type="ARBA" id="ARBA00022967"/>
    </source>
</evidence>
<dbReference type="Gene3D" id="3.40.50.300">
    <property type="entry name" value="P-loop containing nucleotide triphosphate hydrolases"/>
    <property type="match status" value="1"/>
</dbReference>
<dbReference type="InterPro" id="IPR017871">
    <property type="entry name" value="ABC_transporter-like_CS"/>
</dbReference>
<gene>
    <name evidence="6" type="ordered locus">Clocel_3911</name>
</gene>
<dbReference type="PROSITE" id="PS50893">
    <property type="entry name" value="ABC_TRANSPORTER_2"/>
    <property type="match status" value="1"/>
</dbReference>